<reference evidence="2 3" key="1">
    <citation type="submission" date="2020-02" db="EMBL/GenBank/DDBJ databases">
        <authorList>
            <person name="Ma Q."/>
            <person name="Huang Y."/>
            <person name="Song X."/>
            <person name="Pei D."/>
        </authorList>
    </citation>
    <scope>NUCLEOTIDE SEQUENCE [LARGE SCALE GENOMIC DNA]</scope>
    <source>
        <strain evidence="2">Sxm20200214</strain>
        <tissue evidence="2">Leaf</tissue>
    </source>
</reference>
<dbReference type="GO" id="GO:0003677">
    <property type="term" value="F:DNA binding"/>
    <property type="evidence" value="ECO:0007669"/>
    <property type="project" value="TreeGrafter"/>
</dbReference>
<dbReference type="GO" id="GO:0006357">
    <property type="term" value="P:regulation of transcription by RNA polymerase II"/>
    <property type="evidence" value="ECO:0007669"/>
    <property type="project" value="TreeGrafter"/>
</dbReference>
<proteinExistence type="predicted"/>
<dbReference type="OrthoDB" id="1706367at2759"/>
<keyword evidence="3" id="KW-1185">Reference proteome</keyword>
<dbReference type="InterPro" id="IPR010561">
    <property type="entry name" value="LIN-9/ALY1"/>
</dbReference>
<gene>
    <name evidence="2" type="ORF">Bca52824_067598</name>
</gene>
<dbReference type="PANTHER" id="PTHR21689">
    <property type="entry name" value="LIN-9"/>
    <property type="match status" value="1"/>
</dbReference>
<evidence type="ECO:0000256" key="1">
    <source>
        <dbReference type="SAM" id="MobiDB-lite"/>
    </source>
</evidence>
<dbReference type="GO" id="GO:0017053">
    <property type="term" value="C:transcription repressor complex"/>
    <property type="evidence" value="ECO:0007669"/>
    <property type="project" value="InterPro"/>
</dbReference>
<dbReference type="AlphaFoldDB" id="A0A8X7QNM9"/>
<dbReference type="GO" id="GO:0051726">
    <property type="term" value="P:regulation of cell cycle"/>
    <property type="evidence" value="ECO:0007669"/>
    <property type="project" value="TreeGrafter"/>
</dbReference>
<organism evidence="2 3">
    <name type="scientific">Brassica carinata</name>
    <name type="common">Ethiopian mustard</name>
    <name type="synonym">Abyssinian cabbage</name>
    <dbReference type="NCBI Taxonomy" id="52824"/>
    <lineage>
        <taxon>Eukaryota</taxon>
        <taxon>Viridiplantae</taxon>
        <taxon>Streptophyta</taxon>
        <taxon>Embryophyta</taxon>
        <taxon>Tracheophyta</taxon>
        <taxon>Spermatophyta</taxon>
        <taxon>Magnoliopsida</taxon>
        <taxon>eudicotyledons</taxon>
        <taxon>Gunneridae</taxon>
        <taxon>Pentapetalae</taxon>
        <taxon>rosids</taxon>
        <taxon>malvids</taxon>
        <taxon>Brassicales</taxon>
        <taxon>Brassicaceae</taxon>
        <taxon>Brassiceae</taxon>
        <taxon>Brassica</taxon>
    </lineage>
</organism>
<sequence>MIAPILHGKVLTNTSSGPHQTNQQNVINYSKGRETEIQRALAVQHASDEKEMEPEMLEIVKGSRTRAQAMVDAAIKAASSVKEGEDAIKMIQEALDMVGKYQPLRSSMVKLEEHANGGIEHHQNPSPSTASKPMPNNDFISHDGSEKNEAQMPAEIITSCVASWLMIQMCTERQYPPSDVAQLIDTAVTSLQPRCPQNLPIYREIQMWCVMSSWEQDNSLTRGILVTVIKLDSGALGTEPLVL</sequence>
<name>A0A8X7QNM9_BRACI</name>
<feature type="region of interest" description="Disordered" evidence="1">
    <location>
        <begin position="118"/>
        <end position="148"/>
    </location>
</feature>
<dbReference type="GO" id="GO:0005654">
    <property type="term" value="C:nucleoplasm"/>
    <property type="evidence" value="ECO:0007669"/>
    <property type="project" value="TreeGrafter"/>
</dbReference>
<dbReference type="GO" id="GO:0006351">
    <property type="term" value="P:DNA-templated transcription"/>
    <property type="evidence" value="ECO:0007669"/>
    <property type="project" value="InterPro"/>
</dbReference>
<protein>
    <submittedName>
        <fullName evidence="2">Uncharacterized protein</fullName>
    </submittedName>
</protein>
<dbReference type="EMBL" id="JAAMPC010000013">
    <property type="protein sequence ID" value="KAG2273043.1"/>
    <property type="molecule type" value="Genomic_DNA"/>
</dbReference>
<evidence type="ECO:0000313" key="3">
    <source>
        <dbReference type="Proteomes" id="UP000886595"/>
    </source>
</evidence>
<evidence type="ECO:0000313" key="2">
    <source>
        <dbReference type="EMBL" id="KAG2273043.1"/>
    </source>
</evidence>
<comment type="caution">
    <text evidence="2">The sequence shown here is derived from an EMBL/GenBank/DDBJ whole genome shotgun (WGS) entry which is preliminary data.</text>
</comment>
<dbReference type="Proteomes" id="UP000886595">
    <property type="component" value="Unassembled WGS sequence"/>
</dbReference>
<dbReference type="PANTHER" id="PTHR21689:SF5">
    <property type="entry name" value="PROTEIN ALWAYS EARLY 1-RELATED"/>
    <property type="match status" value="1"/>
</dbReference>
<accession>A0A8X7QNM9</accession>